<evidence type="ECO:0000313" key="1">
    <source>
        <dbReference type="EMBL" id="CAD6190321.1"/>
    </source>
</evidence>
<dbReference type="PANTHER" id="PTHR34561">
    <property type="entry name" value="NADH DEHYDROGENASE [UBIQUINONE] 1 ALPHA SUBCOMPLEX ASSEMBLY FACTOR 8"/>
    <property type="match status" value="1"/>
</dbReference>
<evidence type="ECO:0000313" key="2">
    <source>
        <dbReference type="Proteomes" id="UP000835052"/>
    </source>
</evidence>
<sequence length="91" mass="10263">MHRPESAVQASCHEQPAIFVTEVECGTDKFLTGMPKQQRLLQYATSVAECPTEAFAYGRCVSSQAERVKQHDCQAEFKKLLDCVTKQLKKK</sequence>
<name>A0A8S1H4F5_9PELO</name>
<dbReference type="InterPro" id="IPR034595">
    <property type="entry name" value="NDUFAF8"/>
</dbReference>
<dbReference type="GO" id="GO:0005739">
    <property type="term" value="C:mitochondrion"/>
    <property type="evidence" value="ECO:0007669"/>
    <property type="project" value="InterPro"/>
</dbReference>
<accession>A0A8S1H4F5</accession>
<protein>
    <recommendedName>
        <fullName evidence="3">CHCH domain-containing protein</fullName>
    </recommendedName>
</protein>
<dbReference type="OrthoDB" id="9996127at2759"/>
<evidence type="ECO:0008006" key="3">
    <source>
        <dbReference type="Google" id="ProtNLM"/>
    </source>
</evidence>
<dbReference type="AlphaFoldDB" id="A0A8S1H4F5"/>
<dbReference type="Proteomes" id="UP000835052">
    <property type="component" value="Unassembled WGS sequence"/>
</dbReference>
<dbReference type="EMBL" id="CAJGYM010000015">
    <property type="protein sequence ID" value="CAD6190321.1"/>
    <property type="molecule type" value="Genomic_DNA"/>
</dbReference>
<organism evidence="1 2">
    <name type="scientific">Caenorhabditis auriculariae</name>
    <dbReference type="NCBI Taxonomy" id="2777116"/>
    <lineage>
        <taxon>Eukaryota</taxon>
        <taxon>Metazoa</taxon>
        <taxon>Ecdysozoa</taxon>
        <taxon>Nematoda</taxon>
        <taxon>Chromadorea</taxon>
        <taxon>Rhabditida</taxon>
        <taxon>Rhabditina</taxon>
        <taxon>Rhabditomorpha</taxon>
        <taxon>Rhabditoidea</taxon>
        <taxon>Rhabditidae</taxon>
        <taxon>Peloderinae</taxon>
        <taxon>Caenorhabditis</taxon>
    </lineage>
</organism>
<dbReference type="GO" id="GO:0032981">
    <property type="term" value="P:mitochondrial respiratory chain complex I assembly"/>
    <property type="evidence" value="ECO:0007669"/>
    <property type="project" value="InterPro"/>
</dbReference>
<reference evidence="1" key="1">
    <citation type="submission" date="2020-10" db="EMBL/GenBank/DDBJ databases">
        <authorList>
            <person name="Kikuchi T."/>
        </authorList>
    </citation>
    <scope>NUCLEOTIDE SEQUENCE</scope>
    <source>
        <strain evidence="1">NKZ352</strain>
    </source>
</reference>
<keyword evidence="2" id="KW-1185">Reference proteome</keyword>
<comment type="caution">
    <text evidence="1">The sequence shown here is derived from an EMBL/GenBank/DDBJ whole genome shotgun (WGS) entry which is preliminary data.</text>
</comment>
<proteinExistence type="predicted"/>
<gene>
    <name evidence="1" type="ORF">CAUJ_LOCUS6240</name>
</gene>
<dbReference type="PANTHER" id="PTHR34561:SF1">
    <property type="entry name" value="NADH DEHYDROGENASE [UBIQUINONE] 1 ALPHA SUBCOMPLEX ASSEMBLY FACTOR 8"/>
    <property type="match status" value="1"/>
</dbReference>